<dbReference type="Gene3D" id="1.10.10.10">
    <property type="entry name" value="Winged helix-like DNA-binding domain superfamily/Winged helix DNA-binding domain"/>
    <property type="match status" value="1"/>
</dbReference>
<dbReference type="InterPro" id="IPR058163">
    <property type="entry name" value="LysR-type_TF_proteobact-type"/>
</dbReference>
<dbReference type="PANTHER" id="PTHR30537:SF3">
    <property type="entry name" value="TRANSCRIPTIONAL REGULATORY PROTEIN"/>
    <property type="match status" value="1"/>
</dbReference>
<dbReference type="OrthoDB" id="570111at2"/>
<dbReference type="PROSITE" id="PS50931">
    <property type="entry name" value="HTH_LYSR"/>
    <property type="match status" value="1"/>
</dbReference>
<keyword evidence="2" id="KW-0805">Transcription regulation</keyword>
<comment type="similarity">
    <text evidence="1">Belongs to the LysR transcriptional regulatory family.</text>
</comment>
<keyword evidence="3" id="KW-0238">DNA-binding</keyword>
<evidence type="ECO:0000313" key="7">
    <source>
        <dbReference type="Proteomes" id="UP000297734"/>
    </source>
</evidence>
<protein>
    <submittedName>
        <fullName evidence="6">LysR family transcriptional regulator</fullName>
    </submittedName>
</protein>
<evidence type="ECO:0000256" key="3">
    <source>
        <dbReference type="ARBA" id="ARBA00023125"/>
    </source>
</evidence>
<dbReference type="Proteomes" id="UP000297734">
    <property type="component" value="Unassembled WGS sequence"/>
</dbReference>
<evidence type="ECO:0000256" key="2">
    <source>
        <dbReference type="ARBA" id="ARBA00023015"/>
    </source>
</evidence>
<dbReference type="InterPro" id="IPR005119">
    <property type="entry name" value="LysR_subst-bd"/>
</dbReference>
<dbReference type="SUPFAM" id="SSF46785">
    <property type="entry name" value="Winged helix' DNA-binding domain"/>
    <property type="match status" value="1"/>
</dbReference>
<keyword evidence="7" id="KW-1185">Reference proteome</keyword>
<dbReference type="Pfam" id="PF00126">
    <property type="entry name" value="HTH_1"/>
    <property type="match status" value="1"/>
</dbReference>
<accession>A0A4Z0B965</accession>
<organism evidence="6 7">
    <name type="scientific">Pseudomonas nabeulensis</name>
    <dbReference type="NCBI Taxonomy" id="2293833"/>
    <lineage>
        <taxon>Bacteria</taxon>
        <taxon>Pseudomonadati</taxon>
        <taxon>Pseudomonadota</taxon>
        <taxon>Gammaproteobacteria</taxon>
        <taxon>Pseudomonadales</taxon>
        <taxon>Pseudomonadaceae</taxon>
        <taxon>Pseudomonas</taxon>
    </lineage>
</organism>
<dbReference type="PANTHER" id="PTHR30537">
    <property type="entry name" value="HTH-TYPE TRANSCRIPTIONAL REGULATOR"/>
    <property type="match status" value="1"/>
</dbReference>
<comment type="caution">
    <text evidence="6">The sequence shown here is derived from an EMBL/GenBank/DDBJ whole genome shotgun (WGS) entry which is preliminary data.</text>
</comment>
<evidence type="ECO:0000256" key="4">
    <source>
        <dbReference type="ARBA" id="ARBA00023163"/>
    </source>
</evidence>
<dbReference type="InterPro" id="IPR036390">
    <property type="entry name" value="WH_DNA-bd_sf"/>
</dbReference>
<dbReference type="InterPro" id="IPR036388">
    <property type="entry name" value="WH-like_DNA-bd_sf"/>
</dbReference>
<dbReference type="SUPFAM" id="SSF53850">
    <property type="entry name" value="Periplasmic binding protein-like II"/>
    <property type="match status" value="1"/>
</dbReference>
<dbReference type="GO" id="GO:0043565">
    <property type="term" value="F:sequence-specific DNA binding"/>
    <property type="evidence" value="ECO:0007669"/>
    <property type="project" value="TreeGrafter"/>
</dbReference>
<reference evidence="6 7" key="1">
    <citation type="journal article" date="2019" name="Syst. Appl. Microbiol.">
        <title>New species of pathogenic Pseudomonas isolated from citrus in Tunisia: Proposal of Pseudomonas kairouanensis sp. nov. and Pseudomonas nabeulensis sp. nov.</title>
        <authorList>
            <person name="Oueslati M."/>
            <person name="Mulet M."/>
            <person name="Gomila M."/>
            <person name="Berge O."/>
            <person name="Hajlaoui M.R."/>
            <person name="Lalucat J."/>
            <person name="Sadfi-Zouaoui N."/>
            <person name="Garcia-Valdes E."/>
        </authorList>
    </citation>
    <scope>NUCLEOTIDE SEQUENCE [LARGE SCALE GENOMIC DNA]</scope>
    <source>
        <strain evidence="6 7">E10B</strain>
    </source>
</reference>
<keyword evidence="4" id="KW-0804">Transcription</keyword>
<name>A0A4Z0B965_9PSED</name>
<dbReference type="GO" id="GO:0003700">
    <property type="term" value="F:DNA-binding transcription factor activity"/>
    <property type="evidence" value="ECO:0007669"/>
    <property type="project" value="InterPro"/>
</dbReference>
<dbReference type="EMBL" id="QUZT01000006">
    <property type="protein sequence ID" value="TFY95107.1"/>
    <property type="molecule type" value="Genomic_DNA"/>
</dbReference>
<dbReference type="InterPro" id="IPR000847">
    <property type="entry name" value="LysR_HTH_N"/>
</dbReference>
<gene>
    <name evidence="6" type="ORF">DYL61_05385</name>
</gene>
<feature type="domain" description="HTH lysR-type" evidence="5">
    <location>
        <begin position="31"/>
        <end position="82"/>
    </location>
</feature>
<dbReference type="AlphaFoldDB" id="A0A4Z0B965"/>
<dbReference type="Gene3D" id="3.40.190.290">
    <property type="match status" value="1"/>
</dbReference>
<dbReference type="RefSeq" id="WP_135307501.1">
    <property type="nucleotide sequence ID" value="NZ_QUZT01000006.1"/>
</dbReference>
<dbReference type="Pfam" id="PF03466">
    <property type="entry name" value="LysR_substrate"/>
    <property type="match status" value="1"/>
</dbReference>
<evidence type="ECO:0000259" key="5">
    <source>
        <dbReference type="PROSITE" id="PS50931"/>
    </source>
</evidence>
<dbReference type="GO" id="GO:0006351">
    <property type="term" value="P:DNA-templated transcription"/>
    <property type="evidence" value="ECO:0007669"/>
    <property type="project" value="TreeGrafter"/>
</dbReference>
<evidence type="ECO:0000313" key="6">
    <source>
        <dbReference type="EMBL" id="TFY95107.1"/>
    </source>
</evidence>
<proteinExistence type="inferred from homology"/>
<sequence>MIALPGVGQKIKLGATVGKECMSGIEWESQRVFLAVLRSGSLSGAAKLLGIAQATARRRLDHLEHALGVSLFTRTPLGLTPTTGAQRLIEHVEAMDLAAQTFNRMASSEASVDHGTIRLTCGELLGVEVLPVLLRPFHYEHAGLKLELSISDALEDIARLQSDIAVRLMRPNEADITVRRVGSLRIGIHASVGCLERYGNPASVLSLRKRPLIGPDRRSADLRRFVDAGLCDADQHFAIASDHHLAQLAALKAGLGFGLCPTQIATSHGLVHVLPNDFGFEVDVWIAMHNDLRKINRIARVFEVLGEQLHQYLRQPRRKRG</sequence>
<evidence type="ECO:0000256" key="1">
    <source>
        <dbReference type="ARBA" id="ARBA00009437"/>
    </source>
</evidence>